<accession>A0A835LJE4</accession>
<dbReference type="OrthoDB" id="1906820at2759"/>
<evidence type="ECO:0000256" key="1">
    <source>
        <dbReference type="SAM" id="MobiDB-lite"/>
    </source>
</evidence>
<reference evidence="3 4" key="1">
    <citation type="submission" date="2020-10" db="EMBL/GenBank/DDBJ databases">
        <title>The Coptis chinensis genome and diversification of protoberbering-type alkaloids.</title>
        <authorList>
            <person name="Wang B."/>
            <person name="Shu S."/>
            <person name="Song C."/>
            <person name="Liu Y."/>
        </authorList>
    </citation>
    <scope>NUCLEOTIDE SEQUENCE [LARGE SCALE GENOMIC DNA]</scope>
    <source>
        <strain evidence="3">HL-2020</strain>
        <tissue evidence="3">Leaf</tissue>
    </source>
</reference>
<dbReference type="EMBL" id="JADFTS010000007">
    <property type="protein sequence ID" value="KAF9597040.1"/>
    <property type="molecule type" value="Genomic_DNA"/>
</dbReference>
<dbReference type="GO" id="GO:0003676">
    <property type="term" value="F:nucleic acid binding"/>
    <property type="evidence" value="ECO:0007669"/>
    <property type="project" value="InterPro"/>
</dbReference>
<dbReference type="InterPro" id="IPR002156">
    <property type="entry name" value="RNaseH_domain"/>
</dbReference>
<gene>
    <name evidence="3" type="ORF">IFM89_015195</name>
</gene>
<evidence type="ECO:0000313" key="4">
    <source>
        <dbReference type="Proteomes" id="UP000631114"/>
    </source>
</evidence>
<dbReference type="SUPFAM" id="SSF53098">
    <property type="entry name" value="Ribonuclease H-like"/>
    <property type="match status" value="1"/>
</dbReference>
<comment type="caution">
    <text evidence="3">The sequence shown here is derived from an EMBL/GenBank/DDBJ whole genome shotgun (WGS) entry which is preliminary data.</text>
</comment>
<dbReference type="PANTHER" id="PTHR47723">
    <property type="entry name" value="OS05G0353850 PROTEIN"/>
    <property type="match status" value="1"/>
</dbReference>
<evidence type="ECO:0000259" key="2">
    <source>
        <dbReference type="Pfam" id="PF13456"/>
    </source>
</evidence>
<protein>
    <recommendedName>
        <fullName evidence="2">RNase H type-1 domain-containing protein</fullName>
    </recommendedName>
</protein>
<sequence>MAKSEGFQADREQRRNKSAIEQSVRRARVVKAHRARVGRAQMIPKEAEAVNLEAELQMVLYNEDTVNGQQVEHDTRNEAENSEIIIARPLTQIEPSVRFLEGSPISRNREQQGFSGATVTALETAFSEEDPISTMPSHVNVIKDVAWVNSPPGWVKINFDAAFVNTGTYATLDVVGRDREGRILGACSKKMKPTTSTEAKLLAAELAVEFALLQQWKDIIFEGDAMEVVEACKHRANNILLERTIC</sequence>
<dbReference type="Proteomes" id="UP000631114">
    <property type="component" value="Unassembled WGS sequence"/>
</dbReference>
<dbReference type="InterPro" id="IPR053151">
    <property type="entry name" value="RNase_H-like"/>
</dbReference>
<dbReference type="AlphaFoldDB" id="A0A835LJE4"/>
<feature type="domain" description="RNase H type-1" evidence="2">
    <location>
        <begin position="158"/>
        <end position="236"/>
    </location>
</feature>
<proteinExistence type="predicted"/>
<feature type="region of interest" description="Disordered" evidence="1">
    <location>
        <begin position="1"/>
        <end position="21"/>
    </location>
</feature>
<name>A0A835LJE4_9MAGN</name>
<organism evidence="3 4">
    <name type="scientific">Coptis chinensis</name>
    <dbReference type="NCBI Taxonomy" id="261450"/>
    <lineage>
        <taxon>Eukaryota</taxon>
        <taxon>Viridiplantae</taxon>
        <taxon>Streptophyta</taxon>
        <taxon>Embryophyta</taxon>
        <taxon>Tracheophyta</taxon>
        <taxon>Spermatophyta</taxon>
        <taxon>Magnoliopsida</taxon>
        <taxon>Ranunculales</taxon>
        <taxon>Ranunculaceae</taxon>
        <taxon>Coptidoideae</taxon>
        <taxon>Coptis</taxon>
    </lineage>
</organism>
<dbReference type="InterPro" id="IPR036397">
    <property type="entry name" value="RNaseH_sf"/>
</dbReference>
<dbReference type="Pfam" id="PF13456">
    <property type="entry name" value="RVT_3"/>
    <property type="match status" value="1"/>
</dbReference>
<evidence type="ECO:0000313" key="3">
    <source>
        <dbReference type="EMBL" id="KAF9597040.1"/>
    </source>
</evidence>
<dbReference type="InterPro" id="IPR012337">
    <property type="entry name" value="RNaseH-like_sf"/>
</dbReference>
<dbReference type="PANTHER" id="PTHR47723:SF23">
    <property type="entry name" value="REVERSE TRANSCRIPTASE-LIKE PROTEIN"/>
    <property type="match status" value="1"/>
</dbReference>
<dbReference type="InterPro" id="IPR044730">
    <property type="entry name" value="RNase_H-like_dom_plant"/>
</dbReference>
<dbReference type="Gene3D" id="3.30.420.10">
    <property type="entry name" value="Ribonuclease H-like superfamily/Ribonuclease H"/>
    <property type="match status" value="1"/>
</dbReference>
<dbReference type="CDD" id="cd06222">
    <property type="entry name" value="RNase_H_like"/>
    <property type="match status" value="1"/>
</dbReference>
<dbReference type="GO" id="GO:0004523">
    <property type="term" value="F:RNA-DNA hybrid ribonuclease activity"/>
    <property type="evidence" value="ECO:0007669"/>
    <property type="project" value="InterPro"/>
</dbReference>
<keyword evidence="4" id="KW-1185">Reference proteome</keyword>